<sequence length="709" mass="77410">MDSSNLFAAISGDASIPSQITRRSPHPQQFLGIDGAGTTPLQTNKFYANMFLGRRNQSVWTHPYQVSWSRGQEVARSFGLAISHIDREQLAFGPITEQNSSRFFIAPIGIQSLVLSATELSNSTDLTLDSLRDMSVNANLAPSPGAQPIITFPIVQGMGFVTGIYRNAQPSIGSGVFYRNVSGPFQVGNSYKYSMLLEDGKNWLFYATPDSGNGAPVFSLISNTTLVGPQGWSGTIMVAKNPAGLDGEAVLDRSAGVYPVSVDVFGSAAGTTAEYGFRFGKAGEVQKTLFMYALPHHVSSFDNITGAGQTVLALNTTTKGIARGIFADSWTMVETDLPTDMSFSPWSLSQGNVPSISAAAQCAVVAAAQSELQQDIPAQTNLDSMYFSGKGLAKFATIVYTVRDLGGNQEIANQGLERLKSAFDVFVNNQQKSPLVYDDSWKGVVSSAGYNDPNADFGNSYYNDHHFHYGYHVYTAAVIGYLDPSWLTERNLAYVNMLVRDYANPIRGEQFPFSRAFDWFHWAKGLFESGDGKDQESSSEDAFASYGLKLWGKVTGDANMEARATLMLGIQARSFQNYFLMESTNTVQPPQIINNKVTGILFENKVDWATYFSDAWWCKQGIHMIPVHVPSAYIRKQNFVREEFEVFMSGGRIAQAEGGWRGILESNLALIDPASAYSFFSDPNFNTGLLDGGASLTWYLAYTAALAGA</sequence>
<keyword evidence="2" id="KW-1185">Reference proteome</keyword>
<comment type="caution">
    <text evidence="1">The sequence shown here is derived from an EMBL/GenBank/DDBJ whole genome shotgun (WGS) entry which is preliminary data.</text>
</comment>
<proteinExistence type="predicted"/>
<protein>
    <submittedName>
        <fullName evidence="1">Glycoside hydrolase family 81</fullName>
    </submittedName>
</protein>
<organism evidence="1 2">
    <name type="scientific">Neofusicoccum parvum</name>
    <dbReference type="NCBI Taxonomy" id="310453"/>
    <lineage>
        <taxon>Eukaryota</taxon>
        <taxon>Fungi</taxon>
        <taxon>Dikarya</taxon>
        <taxon>Ascomycota</taxon>
        <taxon>Pezizomycotina</taxon>
        <taxon>Dothideomycetes</taxon>
        <taxon>Dothideomycetes incertae sedis</taxon>
        <taxon>Botryosphaeriales</taxon>
        <taxon>Botryosphaeriaceae</taxon>
        <taxon>Neofusicoccum</taxon>
    </lineage>
</organism>
<keyword evidence="1" id="KW-0378">Hydrolase</keyword>
<accession>A0ACB5S4M1</accession>
<dbReference type="Proteomes" id="UP001165186">
    <property type="component" value="Unassembled WGS sequence"/>
</dbReference>
<gene>
    <name evidence="1" type="primary">g1635</name>
    <name evidence="1" type="ORF">NpPPO83_00001635</name>
</gene>
<evidence type="ECO:0000313" key="1">
    <source>
        <dbReference type="EMBL" id="GME27753.1"/>
    </source>
</evidence>
<reference evidence="1" key="1">
    <citation type="submission" date="2024-09" db="EMBL/GenBank/DDBJ databases">
        <title>Draft Genome Sequences of Neofusicoccum parvum.</title>
        <authorList>
            <person name="Ashida A."/>
            <person name="Camagna M."/>
            <person name="Tanaka A."/>
            <person name="Takemoto D."/>
        </authorList>
    </citation>
    <scope>NUCLEOTIDE SEQUENCE</scope>
    <source>
        <strain evidence="1">PPO83</strain>
    </source>
</reference>
<dbReference type="EMBL" id="BSXG01000040">
    <property type="protein sequence ID" value="GME27753.1"/>
    <property type="molecule type" value="Genomic_DNA"/>
</dbReference>
<evidence type="ECO:0000313" key="2">
    <source>
        <dbReference type="Proteomes" id="UP001165186"/>
    </source>
</evidence>
<name>A0ACB5S4M1_9PEZI</name>